<keyword evidence="1" id="KW-0812">Transmembrane</keyword>
<proteinExistence type="predicted"/>
<name>A0A6N7XYT8_9FIRM</name>
<evidence type="ECO:0000256" key="1">
    <source>
        <dbReference type="SAM" id="Phobius"/>
    </source>
</evidence>
<protein>
    <submittedName>
        <fullName evidence="2">5-bromo-4-chloroindolyl phosphate hydrolysis protein</fullName>
    </submittedName>
</protein>
<feature type="transmembrane region" description="Helical" evidence="1">
    <location>
        <begin position="119"/>
        <end position="145"/>
    </location>
</feature>
<reference evidence="2 3" key="1">
    <citation type="submission" date="2019-09" db="EMBL/GenBank/DDBJ databases">
        <title>In-depth cultivation of the pig gut microbiome towards novel bacterial diversity and tailored functional studies.</title>
        <authorList>
            <person name="Wylensek D."/>
            <person name="Hitch T.C.A."/>
            <person name="Clavel T."/>
        </authorList>
    </citation>
    <scope>NUCLEOTIDE SEQUENCE [LARGE SCALE GENOMIC DNA]</scope>
    <source>
        <strain evidence="2 3">WCA3-693-APC-4?</strain>
    </source>
</reference>
<organism evidence="2 3">
    <name type="scientific">Tissierella pigra</name>
    <dbReference type="NCBI Taxonomy" id="2607614"/>
    <lineage>
        <taxon>Bacteria</taxon>
        <taxon>Bacillati</taxon>
        <taxon>Bacillota</taxon>
        <taxon>Tissierellia</taxon>
        <taxon>Tissierellales</taxon>
        <taxon>Tissierellaceae</taxon>
        <taxon>Tissierella</taxon>
    </lineage>
</organism>
<dbReference type="Proteomes" id="UP000469523">
    <property type="component" value="Unassembled WGS sequence"/>
</dbReference>
<feature type="transmembrane region" description="Helical" evidence="1">
    <location>
        <begin position="151"/>
        <end position="171"/>
    </location>
</feature>
<gene>
    <name evidence="2" type="ORF">FYJ83_09625</name>
</gene>
<keyword evidence="3" id="KW-1185">Reference proteome</keyword>
<comment type="caution">
    <text evidence="2">The sequence shown here is derived from an EMBL/GenBank/DDBJ whole genome shotgun (WGS) entry which is preliminary data.</text>
</comment>
<dbReference type="EMBL" id="VUNQ01000018">
    <property type="protein sequence ID" value="MSU01724.1"/>
    <property type="molecule type" value="Genomic_DNA"/>
</dbReference>
<dbReference type="AlphaFoldDB" id="A0A6N7XYT8"/>
<evidence type="ECO:0000313" key="2">
    <source>
        <dbReference type="EMBL" id="MSU01724.1"/>
    </source>
</evidence>
<accession>A0A6N7XYT8</accession>
<sequence>MNRRSNSNLGDEIKNIVQNALNNKDFNRLNKDIENIVKGALDEVRKSIDWKQDKSKSWSNQNYNGQTKDNYSYTIRKEKKYNGSIMNSNNNVQWQGNRNSKSALKPTKFTVPMGQVSNILFTVFGSIGSIIFGVPVLGLILTFMFNGERGFLNGAIGIFPLFALSAILFMNGGRIRKRLKRFQRYIIQLRGRNYCLINELSSATGLSNKAVVKDLRKMITIGMFPEGHIDDKNTCFMLNNECYEQYLQLQKNIEIKNLEDQEKQLYKTTDESLKQEESNTKDELKPEIRKAIDEGRKFVAEIKDANIAIPGEEISQKLDRLENITGRIYDYVEIHPEKFSEIKKFTEYFLPTTLKLVDAYRKLDYQPIEGENISSAKKEIEDTMDTINLAFENLLDSLFEDVAMDISTDISVLQTMFAQEGLTEKNMKVRK</sequence>
<evidence type="ECO:0000313" key="3">
    <source>
        <dbReference type="Proteomes" id="UP000469523"/>
    </source>
</evidence>
<keyword evidence="1" id="KW-1133">Transmembrane helix</keyword>
<dbReference type="RefSeq" id="WP_154440128.1">
    <property type="nucleotide sequence ID" value="NZ_VUNQ01000018.1"/>
</dbReference>
<dbReference type="InterPro" id="IPR018770">
    <property type="entry name" value="ChloroindolylP_hydrolase"/>
</dbReference>
<dbReference type="Pfam" id="PF10112">
    <property type="entry name" value="Halogen_Hydrol"/>
    <property type="match status" value="1"/>
</dbReference>
<keyword evidence="1" id="KW-0472">Membrane</keyword>